<evidence type="ECO:0000259" key="2">
    <source>
        <dbReference type="PROSITE" id="PS50975"/>
    </source>
</evidence>
<dbReference type="SUPFAM" id="SSF56059">
    <property type="entry name" value="Glutathione synthetase ATP-binding domain-like"/>
    <property type="match status" value="1"/>
</dbReference>
<dbReference type="InterPro" id="IPR003806">
    <property type="entry name" value="ATP-grasp_PylC-type"/>
</dbReference>
<dbReference type="GO" id="GO:0005524">
    <property type="term" value="F:ATP binding"/>
    <property type="evidence" value="ECO:0007669"/>
    <property type="project" value="UniProtKB-UniRule"/>
</dbReference>
<dbReference type="AlphaFoldDB" id="A0AAD6CW76"/>
<organism evidence="3 4">
    <name type="scientific">Penicillium frequentans</name>
    <dbReference type="NCBI Taxonomy" id="3151616"/>
    <lineage>
        <taxon>Eukaryota</taxon>
        <taxon>Fungi</taxon>
        <taxon>Dikarya</taxon>
        <taxon>Ascomycota</taxon>
        <taxon>Pezizomycotina</taxon>
        <taxon>Eurotiomycetes</taxon>
        <taxon>Eurotiomycetidae</taxon>
        <taxon>Eurotiales</taxon>
        <taxon>Aspergillaceae</taxon>
        <taxon>Penicillium</taxon>
    </lineage>
</organism>
<dbReference type="Proteomes" id="UP001220324">
    <property type="component" value="Unassembled WGS sequence"/>
</dbReference>
<dbReference type="InterPro" id="IPR053269">
    <property type="entry name" value="Asp-Met_ligase"/>
</dbReference>
<dbReference type="InterPro" id="IPR011761">
    <property type="entry name" value="ATP-grasp"/>
</dbReference>
<feature type="domain" description="ATP-grasp" evidence="2">
    <location>
        <begin position="175"/>
        <end position="395"/>
    </location>
</feature>
<keyword evidence="4" id="KW-1185">Reference proteome</keyword>
<dbReference type="PANTHER" id="PTHR37018:SF1">
    <property type="entry name" value="CULTURE SPECIFIC PROTEIN, PUTATIVE (AFU_ORTHOLOGUE AFUA_2G00130)-RELATED"/>
    <property type="match status" value="1"/>
</dbReference>
<reference evidence="3 4" key="1">
    <citation type="journal article" date="2023" name="IMA Fungus">
        <title>Comparative genomic study of the Penicillium genus elucidates a diverse pangenome and 15 lateral gene transfer events.</title>
        <authorList>
            <person name="Petersen C."/>
            <person name="Sorensen T."/>
            <person name="Nielsen M.R."/>
            <person name="Sondergaard T.E."/>
            <person name="Sorensen J.L."/>
            <person name="Fitzpatrick D.A."/>
            <person name="Frisvad J.C."/>
            <person name="Nielsen K.L."/>
        </authorList>
    </citation>
    <scope>NUCLEOTIDE SEQUENCE [LARGE SCALE GENOMIC DNA]</scope>
    <source>
        <strain evidence="3 4">IBT 35679</strain>
    </source>
</reference>
<evidence type="ECO:0000256" key="1">
    <source>
        <dbReference type="PROSITE-ProRule" id="PRU00409"/>
    </source>
</evidence>
<name>A0AAD6CW76_9EURO</name>
<dbReference type="GO" id="GO:0046872">
    <property type="term" value="F:metal ion binding"/>
    <property type="evidence" value="ECO:0007669"/>
    <property type="project" value="InterPro"/>
</dbReference>
<protein>
    <recommendedName>
        <fullName evidence="2">ATP-grasp domain-containing protein</fullName>
    </recommendedName>
</protein>
<sequence>MNPQSLITLDYTLHDLYSSDSEDGLNTVLIYYPLQFEHNHEGTSAKFAYNYKVEEEDEDATSSLAMAANLVPQRYAFSAGRMPLVILDVIAQRKLNNESDGDIRATDSVPAHHLDIYQTFAQLQPDQRPIVRFVESPDSIKLGLDAKIAVLLPTDCLSHLPHLTCPETHYEILSKRGLAVSGLPTPPSRVIDTILVDSDDPRQLAEETARMISPIEQYQVPFMVKLPQSISGIGTFAVTSETDRMRIKAMLTTQSGVMLRQLNQTNRHLHPCSIVLQDFVDGPVVALSLFVTKTGQPIFVACCEQSFDDHSHWIGGSISYREQAGFQKTFSALIGKVAAFLHRKGYHGPAGVDIVTDQHSGEQLVIDLNVRVTGTFHLGPLTGHFTRRGLFEAGMTSGDFSCTRDVFETVFSEEIRQGSLIVSGWVHNESRSQSHAAITVGARDSDRLQEYLQRVRAVGLQNQPV</sequence>
<dbReference type="EMBL" id="JAQIZZ010000005">
    <property type="protein sequence ID" value="KAJ5541266.1"/>
    <property type="molecule type" value="Genomic_DNA"/>
</dbReference>
<comment type="caution">
    <text evidence="3">The sequence shown here is derived from an EMBL/GenBank/DDBJ whole genome shotgun (WGS) entry which is preliminary data.</text>
</comment>
<dbReference type="PROSITE" id="PS50975">
    <property type="entry name" value="ATP_GRASP"/>
    <property type="match status" value="1"/>
</dbReference>
<evidence type="ECO:0000313" key="3">
    <source>
        <dbReference type="EMBL" id="KAJ5541266.1"/>
    </source>
</evidence>
<proteinExistence type="predicted"/>
<dbReference type="PANTHER" id="PTHR37018">
    <property type="entry name" value="CULTURE SPECIFIC PROTEIN, PUTATIVE (AFU_ORTHOLOGUE AFUA_2G00130)-RELATED"/>
    <property type="match status" value="1"/>
</dbReference>
<keyword evidence="1" id="KW-0547">Nucleotide-binding</keyword>
<dbReference type="Pfam" id="PF02655">
    <property type="entry name" value="ATP-grasp_3"/>
    <property type="match status" value="1"/>
</dbReference>
<keyword evidence="1" id="KW-0067">ATP-binding</keyword>
<dbReference type="Gene3D" id="3.30.470.20">
    <property type="entry name" value="ATP-grasp fold, B domain"/>
    <property type="match status" value="1"/>
</dbReference>
<evidence type="ECO:0000313" key="4">
    <source>
        <dbReference type="Proteomes" id="UP001220324"/>
    </source>
</evidence>
<accession>A0AAD6CW76</accession>
<gene>
    <name evidence="3" type="ORF">N7494_006342</name>
</gene>